<gene>
    <name evidence="2" type="ORF">GCM10010170_056620</name>
</gene>
<proteinExistence type="predicted"/>
<dbReference type="Proteomes" id="UP001501444">
    <property type="component" value="Unassembled WGS sequence"/>
</dbReference>
<evidence type="ECO:0000313" key="2">
    <source>
        <dbReference type="EMBL" id="GAA2361332.1"/>
    </source>
</evidence>
<evidence type="ECO:0000256" key="1">
    <source>
        <dbReference type="SAM" id="Phobius"/>
    </source>
</evidence>
<accession>A0ABP5TV34</accession>
<protein>
    <submittedName>
        <fullName evidence="2">Uncharacterized protein</fullName>
    </submittedName>
</protein>
<keyword evidence="1" id="KW-1133">Transmembrane helix</keyword>
<keyword evidence="1" id="KW-0472">Membrane</keyword>
<evidence type="ECO:0000313" key="3">
    <source>
        <dbReference type="Proteomes" id="UP001501444"/>
    </source>
</evidence>
<organism evidence="2 3">
    <name type="scientific">Dactylosporangium salmoneum</name>
    <dbReference type="NCBI Taxonomy" id="53361"/>
    <lineage>
        <taxon>Bacteria</taxon>
        <taxon>Bacillati</taxon>
        <taxon>Actinomycetota</taxon>
        <taxon>Actinomycetes</taxon>
        <taxon>Micromonosporales</taxon>
        <taxon>Micromonosporaceae</taxon>
        <taxon>Dactylosporangium</taxon>
    </lineage>
</organism>
<dbReference type="EMBL" id="BAAARV010000053">
    <property type="protein sequence ID" value="GAA2361332.1"/>
    <property type="molecule type" value="Genomic_DNA"/>
</dbReference>
<sequence>MAAWAAVTGVAELLIAFHEGETAGQRAFLSLSRLISVALGAVLFIRPGIGAYLPRLRHAAH</sequence>
<keyword evidence="3" id="KW-1185">Reference proteome</keyword>
<name>A0ABP5TV34_9ACTN</name>
<feature type="transmembrane region" description="Helical" evidence="1">
    <location>
        <begin position="34"/>
        <end position="53"/>
    </location>
</feature>
<comment type="caution">
    <text evidence="2">The sequence shown here is derived from an EMBL/GenBank/DDBJ whole genome shotgun (WGS) entry which is preliminary data.</text>
</comment>
<reference evidence="3" key="1">
    <citation type="journal article" date="2019" name="Int. J. Syst. Evol. Microbiol.">
        <title>The Global Catalogue of Microorganisms (GCM) 10K type strain sequencing project: providing services to taxonomists for standard genome sequencing and annotation.</title>
        <authorList>
            <consortium name="The Broad Institute Genomics Platform"/>
            <consortium name="The Broad Institute Genome Sequencing Center for Infectious Disease"/>
            <person name="Wu L."/>
            <person name="Ma J."/>
        </authorList>
    </citation>
    <scope>NUCLEOTIDE SEQUENCE [LARGE SCALE GENOMIC DNA]</scope>
    <source>
        <strain evidence="3">JCM 3272</strain>
    </source>
</reference>
<keyword evidence="1" id="KW-0812">Transmembrane</keyword>
<dbReference type="RefSeq" id="WP_344615578.1">
    <property type="nucleotide sequence ID" value="NZ_BAAARV010000053.1"/>
</dbReference>